<evidence type="ECO:0008006" key="4">
    <source>
        <dbReference type="Google" id="ProtNLM"/>
    </source>
</evidence>
<dbReference type="KEGG" id="ark:D6B99_04620"/>
<proteinExistence type="predicted"/>
<feature type="chain" id="PRO_5017279648" description="Nuclear transport factor 2 family protein" evidence="1">
    <location>
        <begin position="16"/>
        <end position="182"/>
    </location>
</feature>
<keyword evidence="3" id="KW-1185">Reference proteome</keyword>
<gene>
    <name evidence="2" type="ORF">D6B99_04620</name>
</gene>
<reference evidence="2 3" key="1">
    <citation type="submission" date="2018-09" db="EMBL/GenBank/DDBJ databases">
        <title>Arachidicoccus sp. nov., a bacterium isolated from soil.</title>
        <authorList>
            <person name="Weon H.-Y."/>
            <person name="Kwon S.-W."/>
            <person name="Lee S.A."/>
        </authorList>
    </citation>
    <scope>NUCLEOTIDE SEQUENCE [LARGE SCALE GENOMIC DNA]</scope>
    <source>
        <strain evidence="2 3">KIS59-12</strain>
    </source>
</reference>
<accession>A0A386HM24</accession>
<dbReference type="AlphaFoldDB" id="A0A386HM24"/>
<sequence>MKKMMIFLLAFIAFGCQNTSLHKTGDASNADSSKMVSTTAGKISILKSFYKETQEKMDTMDYGGFFANGYTEYGDGTMAPKVYATPDSLVIGYKQLCKIVPNNVAFDEEYFSGDSGKILVLATFTGTWNGIEVNGQKATNKSYKYKDADIWTLDANGKITSHRNVYPASAIYEQVGFIAHKK</sequence>
<dbReference type="OrthoDB" id="9182871at2"/>
<dbReference type="PROSITE" id="PS51257">
    <property type="entry name" value="PROKAR_LIPOPROTEIN"/>
    <property type="match status" value="1"/>
</dbReference>
<evidence type="ECO:0000313" key="2">
    <source>
        <dbReference type="EMBL" id="AYD46958.1"/>
    </source>
</evidence>
<dbReference type="InterPro" id="IPR032710">
    <property type="entry name" value="NTF2-like_dom_sf"/>
</dbReference>
<dbReference type="Proteomes" id="UP000266118">
    <property type="component" value="Chromosome"/>
</dbReference>
<dbReference type="Gene3D" id="3.10.450.50">
    <property type="match status" value="1"/>
</dbReference>
<organism evidence="2 3">
    <name type="scientific">Arachidicoccus soli</name>
    <dbReference type="NCBI Taxonomy" id="2341117"/>
    <lineage>
        <taxon>Bacteria</taxon>
        <taxon>Pseudomonadati</taxon>
        <taxon>Bacteroidota</taxon>
        <taxon>Chitinophagia</taxon>
        <taxon>Chitinophagales</taxon>
        <taxon>Chitinophagaceae</taxon>
        <taxon>Arachidicoccus</taxon>
    </lineage>
</organism>
<feature type="signal peptide" evidence="1">
    <location>
        <begin position="1"/>
        <end position="15"/>
    </location>
</feature>
<evidence type="ECO:0000256" key="1">
    <source>
        <dbReference type="SAM" id="SignalP"/>
    </source>
</evidence>
<protein>
    <recommendedName>
        <fullName evidence="4">Nuclear transport factor 2 family protein</fullName>
    </recommendedName>
</protein>
<evidence type="ECO:0000313" key="3">
    <source>
        <dbReference type="Proteomes" id="UP000266118"/>
    </source>
</evidence>
<keyword evidence="1" id="KW-0732">Signal</keyword>
<dbReference type="SUPFAM" id="SSF54427">
    <property type="entry name" value="NTF2-like"/>
    <property type="match status" value="1"/>
</dbReference>
<name>A0A386HM24_9BACT</name>
<dbReference type="EMBL" id="CP032489">
    <property type="protein sequence ID" value="AYD46958.1"/>
    <property type="molecule type" value="Genomic_DNA"/>
</dbReference>